<dbReference type="EMBL" id="OCTN01000001">
    <property type="protein sequence ID" value="SOH92441.1"/>
    <property type="molecule type" value="Genomic_DNA"/>
</dbReference>
<keyword evidence="1" id="KW-0472">Membrane</keyword>
<evidence type="ECO:0008006" key="4">
    <source>
        <dbReference type="Google" id="ProtNLM"/>
    </source>
</evidence>
<dbReference type="OrthoDB" id="7745385at2"/>
<evidence type="ECO:0000256" key="1">
    <source>
        <dbReference type="SAM" id="Phobius"/>
    </source>
</evidence>
<feature type="transmembrane region" description="Helical" evidence="1">
    <location>
        <begin position="6"/>
        <end position="22"/>
    </location>
</feature>
<reference evidence="3" key="1">
    <citation type="submission" date="2017-09" db="EMBL/GenBank/DDBJ databases">
        <authorList>
            <person name="Varghese N."/>
            <person name="Submissions S."/>
        </authorList>
    </citation>
    <scope>NUCLEOTIDE SEQUENCE [LARGE SCALE GENOMIC DNA]</scope>
    <source>
        <strain evidence="3">C7</strain>
    </source>
</reference>
<dbReference type="AlphaFoldDB" id="A0A2C9CLR7"/>
<gene>
    <name evidence="2" type="ORF">SAMN06273572_101288</name>
</gene>
<name>A0A2C9CLR7_9RHOB</name>
<evidence type="ECO:0000313" key="2">
    <source>
        <dbReference type="EMBL" id="SOH92441.1"/>
    </source>
</evidence>
<proteinExistence type="predicted"/>
<organism evidence="2 3">
    <name type="scientific">Pontivivens marinum</name>
    <dbReference type="NCBI Taxonomy" id="1690039"/>
    <lineage>
        <taxon>Bacteria</taxon>
        <taxon>Pseudomonadati</taxon>
        <taxon>Pseudomonadota</taxon>
        <taxon>Alphaproteobacteria</taxon>
        <taxon>Rhodobacterales</taxon>
        <taxon>Paracoccaceae</taxon>
        <taxon>Pontivivens</taxon>
    </lineage>
</organism>
<feature type="transmembrane region" description="Helical" evidence="1">
    <location>
        <begin position="27"/>
        <end position="45"/>
    </location>
</feature>
<keyword evidence="1" id="KW-1133">Transmembrane helix</keyword>
<keyword evidence="3" id="KW-1185">Reference proteome</keyword>
<dbReference type="Proteomes" id="UP000220034">
    <property type="component" value="Unassembled WGS sequence"/>
</dbReference>
<protein>
    <recommendedName>
        <fullName evidence="4">NfeD-like C-terminal, partner-binding</fullName>
    </recommendedName>
</protein>
<sequence length="90" mass="9946">MLSIWWVWLVGGVGLLILTALLPEPILLGFALGAITVGILMAIGLPLGASIPLTLLLFGVLSFVAWLIMRRWLGVRRGQVRIWNRDINEN</sequence>
<dbReference type="RefSeq" id="WP_097928020.1">
    <property type="nucleotide sequence ID" value="NZ_OCTN01000001.1"/>
</dbReference>
<accession>A0A2C9CLR7</accession>
<keyword evidence="1" id="KW-0812">Transmembrane</keyword>
<feature type="transmembrane region" description="Helical" evidence="1">
    <location>
        <begin position="51"/>
        <end position="69"/>
    </location>
</feature>
<evidence type="ECO:0000313" key="3">
    <source>
        <dbReference type="Proteomes" id="UP000220034"/>
    </source>
</evidence>